<feature type="domain" description="PASTA" evidence="14">
    <location>
        <begin position="459"/>
        <end position="527"/>
    </location>
</feature>
<evidence type="ECO:0000256" key="11">
    <source>
        <dbReference type="SAM" id="MobiDB-lite"/>
    </source>
</evidence>
<evidence type="ECO:0000256" key="2">
    <source>
        <dbReference type="ARBA" id="ARBA00022527"/>
    </source>
</evidence>
<evidence type="ECO:0000256" key="5">
    <source>
        <dbReference type="ARBA" id="ARBA00022741"/>
    </source>
</evidence>
<feature type="region of interest" description="Disordered" evidence="11">
    <location>
        <begin position="641"/>
        <end position="689"/>
    </location>
</feature>
<dbReference type="Proteomes" id="UP000245876">
    <property type="component" value="Unassembled WGS sequence"/>
</dbReference>
<dbReference type="CDD" id="cd14014">
    <property type="entry name" value="STKc_PknB_like"/>
    <property type="match status" value="1"/>
</dbReference>
<dbReference type="Pfam" id="PF00069">
    <property type="entry name" value="Pkinase"/>
    <property type="match status" value="1"/>
</dbReference>
<evidence type="ECO:0000256" key="6">
    <source>
        <dbReference type="ARBA" id="ARBA00022777"/>
    </source>
</evidence>
<keyword evidence="4" id="KW-0677">Repeat</keyword>
<dbReference type="AlphaFoldDB" id="A0A2U2ND76"/>
<keyword evidence="2" id="KW-0723">Serine/threonine-protein kinase</keyword>
<keyword evidence="5 10" id="KW-0547">Nucleotide-binding</keyword>
<evidence type="ECO:0000313" key="15">
    <source>
        <dbReference type="EMBL" id="PWG67081.1"/>
    </source>
</evidence>
<feature type="compositionally biased region" description="Low complexity" evidence="11">
    <location>
        <begin position="648"/>
        <end position="658"/>
    </location>
</feature>
<keyword evidence="12" id="KW-0812">Transmembrane</keyword>
<reference evidence="15 16" key="1">
    <citation type="journal article" date="2018" name="Int. J. Syst. Evol. Microbiol.">
        <title>Bifidobacterium callitrichidarum sp. nov. from the faeces of the emperor tamarin (Saguinus imperator).</title>
        <authorList>
            <person name="Modesto M."/>
            <person name="Michelini S."/>
            <person name="Sansosti M.C."/>
            <person name="De Filippo C."/>
            <person name="Cavalieri D."/>
            <person name="Qvirist L."/>
            <person name="Andlid T."/>
            <person name="Spiezio C."/>
            <person name="Sandri C."/>
            <person name="Pascarelli S."/>
            <person name="Sgorbati B."/>
            <person name="Mattarelli P."/>
        </authorList>
    </citation>
    <scope>NUCLEOTIDE SEQUENCE [LARGE SCALE GENOMIC DNA]</scope>
    <source>
        <strain evidence="15 16">TRI 5</strain>
    </source>
</reference>
<protein>
    <recommendedName>
        <fullName evidence="1">non-specific serine/threonine protein kinase</fullName>
        <ecNumber evidence="1">2.7.11.1</ecNumber>
    </recommendedName>
</protein>
<proteinExistence type="predicted"/>
<evidence type="ECO:0000256" key="8">
    <source>
        <dbReference type="ARBA" id="ARBA00047899"/>
    </source>
</evidence>
<dbReference type="Gene3D" id="3.30.10.20">
    <property type="match status" value="4"/>
</dbReference>
<feature type="domain" description="PASTA" evidence="14">
    <location>
        <begin position="593"/>
        <end position="657"/>
    </location>
</feature>
<keyword evidence="16" id="KW-1185">Reference proteome</keyword>
<feature type="region of interest" description="Disordered" evidence="11">
    <location>
        <begin position="487"/>
        <end position="516"/>
    </location>
</feature>
<evidence type="ECO:0000259" key="14">
    <source>
        <dbReference type="PROSITE" id="PS51178"/>
    </source>
</evidence>
<dbReference type="InterPro" id="IPR008271">
    <property type="entry name" value="Ser/Thr_kinase_AS"/>
</dbReference>
<dbReference type="SUPFAM" id="SSF56112">
    <property type="entry name" value="Protein kinase-like (PK-like)"/>
    <property type="match status" value="1"/>
</dbReference>
<dbReference type="PROSITE" id="PS00108">
    <property type="entry name" value="PROTEIN_KINASE_ST"/>
    <property type="match status" value="1"/>
</dbReference>
<gene>
    <name evidence="15" type="primary">pknB</name>
    <name evidence="15" type="ORF">DF196_00405</name>
</gene>
<dbReference type="InterPro" id="IPR000719">
    <property type="entry name" value="Prot_kinase_dom"/>
</dbReference>
<dbReference type="SMART" id="SM00220">
    <property type="entry name" value="S_TKc"/>
    <property type="match status" value="1"/>
</dbReference>
<feature type="binding site" evidence="10">
    <location>
        <position position="39"/>
    </location>
    <ligand>
        <name>ATP</name>
        <dbReference type="ChEBI" id="CHEBI:30616"/>
    </ligand>
</feature>
<dbReference type="InterPro" id="IPR005543">
    <property type="entry name" value="PASTA_dom"/>
</dbReference>
<dbReference type="PROSITE" id="PS00107">
    <property type="entry name" value="PROTEIN_KINASE_ATP"/>
    <property type="match status" value="1"/>
</dbReference>
<feature type="domain" description="PASTA" evidence="14">
    <location>
        <begin position="391"/>
        <end position="458"/>
    </location>
</feature>
<dbReference type="Gene3D" id="3.30.200.20">
    <property type="entry name" value="Phosphorylase Kinase, domain 1"/>
    <property type="match status" value="1"/>
</dbReference>
<keyword evidence="12" id="KW-1133">Transmembrane helix</keyword>
<evidence type="ECO:0000256" key="3">
    <source>
        <dbReference type="ARBA" id="ARBA00022679"/>
    </source>
</evidence>
<evidence type="ECO:0000256" key="1">
    <source>
        <dbReference type="ARBA" id="ARBA00012513"/>
    </source>
</evidence>
<evidence type="ECO:0000256" key="9">
    <source>
        <dbReference type="ARBA" id="ARBA00048679"/>
    </source>
</evidence>
<sequence length="689" mass="72296">MPTALAGGRYQLGQLIGRGGMAEVHVALDTRLGRTVAIKIMRADLANDDIFLARFRREAHAVAQMNNPNIVNIYDSGEETVSSENGQTELLPYLVMEYVKGQTLRDILKVNGSLSQRDAEQVMLGVLSALDYSHRMGVIHRDIKPGNIMISEQGVVKVMDFGIARALDDSAATMTQSQGVVGTAQYLSPEQARGETVDMRSDLYSAGCVLYEMLTGRPPFTGDSAVAIAYQHVSEVATPPSAVVPGLPKMWDSICAKAMAKDRQNRYATAAEFRNDILTFMNGGVPVAAAFNPLTDMTNVQARKNAETANPTVQMDRPSTTAYNPATGQFEQIVPASGSFASVQSRAKQRAAAAKAKKRRTIIISTIIGIVAVIAIVCGLVFALRDTGSATADTVTIPECTANTSKDGINAKLKALGLTMVEKHDTDSIEPAGTCTKMSPEAGSKVAKGSEVEVWFSDGPQSTSVPDVKDLSQSEARTKLEKAGFKVNSSVKSEPSDSIEKDKVTRTDPAAGSSQAKGTTITIYVSTGMTVVPSNLVGQTKEAVVAEYGDDFTLNFQEEESDTVPAGSITRVSPGSGVAIEQHGTITLWVSTGKQQVTVPSIAAGTSYTTAKLMLQAEGLNVSVSGPTDSTAIVVSINPGAGTQVDKGSTVTITTTSSGSGGNGNNGGSTDNGGGSTDGGETKPTTPTE</sequence>
<dbReference type="SMART" id="SM00740">
    <property type="entry name" value="PASTA"/>
    <property type="match status" value="4"/>
</dbReference>
<dbReference type="GO" id="GO:0045717">
    <property type="term" value="P:negative regulation of fatty acid biosynthetic process"/>
    <property type="evidence" value="ECO:0007669"/>
    <property type="project" value="UniProtKB-ARBA"/>
</dbReference>
<dbReference type="FunFam" id="3.30.200.20:FF:000035">
    <property type="entry name" value="Serine/threonine protein kinase Stk1"/>
    <property type="match status" value="1"/>
</dbReference>
<dbReference type="PANTHER" id="PTHR43289:SF6">
    <property type="entry name" value="SERINE_THREONINE-PROTEIN KINASE NEKL-3"/>
    <property type="match status" value="1"/>
</dbReference>
<evidence type="ECO:0000256" key="4">
    <source>
        <dbReference type="ARBA" id="ARBA00022737"/>
    </source>
</evidence>
<feature type="domain" description="Protein kinase" evidence="13">
    <location>
        <begin position="10"/>
        <end position="278"/>
    </location>
</feature>
<comment type="catalytic activity">
    <reaction evidence="8">
        <text>L-threonyl-[protein] + ATP = O-phospho-L-threonyl-[protein] + ADP + H(+)</text>
        <dbReference type="Rhea" id="RHEA:46608"/>
        <dbReference type="Rhea" id="RHEA-COMP:11060"/>
        <dbReference type="Rhea" id="RHEA-COMP:11605"/>
        <dbReference type="ChEBI" id="CHEBI:15378"/>
        <dbReference type="ChEBI" id="CHEBI:30013"/>
        <dbReference type="ChEBI" id="CHEBI:30616"/>
        <dbReference type="ChEBI" id="CHEBI:61977"/>
        <dbReference type="ChEBI" id="CHEBI:456216"/>
        <dbReference type="EC" id="2.7.11.1"/>
    </reaction>
</comment>
<dbReference type="PROSITE" id="PS50011">
    <property type="entry name" value="PROTEIN_KINASE_DOM"/>
    <property type="match status" value="1"/>
</dbReference>
<name>A0A2U2ND76_9BIFI</name>
<evidence type="ECO:0000259" key="13">
    <source>
        <dbReference type="PROSITE" id="PS50011"/>
    </source>
</evidence>
<evidence type="ECO:0000256" key="10">
    <source>
        <dbReference type="PROSITE-ProRule" id="PRU10141"/>
    </source>
</evidence>
<dbReference type="InterPro" id="IPR011009">
    <property type="entry name" value="Kinase-like_dom_sf"/>
</dbReference>
<organism evidence="15 16">
    <name type="scientific">Bifidobacterium callitrichidarum</name>
    <dbReference type="NCBI Taxonomy" id="2052941"/>
    <lineage>
        <taxon>Bacteria</taxon>
        <taxon>Bacillati</taxon>
        <taxon>Actinomycetota</taxon>
        <taxon>Actinomycetes</taxon>
        <taxon>Bifidobacteriales</taxon>
        <taxon>Bifidobacteriaceae</taxon>
        <taxon>Bifidobacterium</taxon>
    </lineage>
</organism>
<feature type="compositionally biased region" description="Gly residues" evidence="11">
    <location>
        <begin position="659"/>
        <end position="678"/>
    </location>
</feature>
<accession>A0A2U2ND76</accession>
<dbReference type="PANTHER" id="PTHR43289">
    <property type="entry name" value="MITOGEN-ACTIVATED PROTEIN KINASE KINASE KINASE 20-RELATED"/>
    <property type="match status" value="1"/>
</dbReference>
<feature type="compositionally biased region" description="Basic and acidic residues" evidence="11">
    <location>
        <begin position="494"/>
        <end position="506"/>
    </location>
</feature>
<dbReference type="Pfam" id="PF03793">
    <property type="entry name" value="PASTA"/>
    <property type="match status" value="4"/>
</dbReference>
<dbReference type="PROSITE" id="PS51178">
    <property type="entry name" value="PASTA"/>
    <property type="match status" value="3"/>
</dbReference>
<feature type="transmembrane region" description="Helical" evidence="12">
    <location>
        <begin position="362"/>
        <end position="384"/>
    </location>
</feature>
<dbReference type="EC" id="2.7.11.1" evidence="1"/>
<dbReference type="OrthoDB" id="9762169at2"/>
<evidence type="ECO:0000256" key="12">
    <source>
        <dbReference type="SAM" id="Phobius"/>
    </source>
</evidence>
<evidence type="ECO:0000256" key="7">
    <source>
        <dbReference type="ARBA" id="ARBA00022840"/>
    </source>
</evidence>
<dbReference type="FunFam" id="1.10.510.10:FF:000021">
    <property type="entry name" value="Serine/threonine protein kinase"/>
    <property type="match status" value="1"/>
</dbReference>
<comment type="catalytic activity">
    <reaction evidence="9">
        <text>L-seryl-[protein] + ATP = O-phospho-L-seryl-[protein] + ADP + H(+)</text>
        <dbReference type="Rhea" id="RHEA:17989"/>
        <dbReference type="Rhea" id="RHEA-COMP:9863"/>
        <dbReference type="Rhea" id="RHEA-COMP:11604"/>
        <dbReference type="ChEBI" id="CHEBI:15378"/>
        <dbReference type="ChEBI" id="CHEBI:29999"/>
        <dbReference type="ChEBI" id="CHEBI:30616"/>
        <dbReference type="ChEBI" id="CHEBI:83421"/>
        <dbReference type="ChEBI" id="CHEBI:456216"/>
        <dbReference type="EC" id="2.7.11.1"/>
    </reaction>
</comment>
<dbReference type="NCBIfam" id="NF033483">
    <property type="entry name" value="PknB_PASTA_kin"/>
    <property type="match status" value="1"/>
</dbReference>
<keyword evidence="7 10" id="KW-0067">ATP-binding</keyword>
<keyword evidence="12" id="KW-0472">Membrane</keyword>
<keyword evidence="3" id="KW-0808">Transferase</keyword>
<keyword evidence="6 15" id="KW-0418">Kinase</keyword>
<dbReference type="CDD" id="cd06577">
    <property type="entry name" value="PASTA_pknB"/>
    <property type="match status" value="4"/>
</dbReference>
<dbReference type="GO" id="GO:0005524">
    <property type="term" value="F:ATP binding"/>
    <property type="evidence" value="ECO:0007669"/>
    <property type="project" value="UniProtKB-UniRule"/>
</dbReference>
<evidence type="ECO:0000313" key="16">
    <source>
        <dbReference type="Proteomes" id="UP000245876"/>
    </source>
</evidence>
<dbReference type="GO" id="GO:0004674">
    <property type="term" value="F:protein serine/threonine kinase activity"/>
    <property type="evidence" value="ECO:0007669"/>
    <property type="project" value="UniProtKB-KW"/>
</dbReference>
<dbReference type="InterPro" id="IPR017441">
    <property type="entry name" value="Protein_kinase_ATP_BS"/>
</dbReference>
<comment type="caution">
    <text evidence="15">The sequence shown here is derived from an EMBL/GenBank/DDBJ whole genome shotgun (WGS) entry which is preliminary data.</text>
</comment>
<dbReference type="Gene3D" id="1.10.510.10">
    <property type="entry name" value="Transferase(Phosphotransferase) domain 1"/>
    <property type="match status" value="1"/>
</dbReference>
<dbReference type="EMBL" id="QFFM01000001">
    <property type="protein sequence ID" value="PWG67081.1"/>
    <property type="molecule type" value="Genomic_DNA"/>
</dbReference>